<evidence type="ECO:0000256" key="1">
    <source>
        <dbReference type="ARBA" id="ARBA00001947"/>
    </source>
</evidence>
<dbReference type="GO" id="GO:0006281">
    <property type="term" value="P:DNA repair"/>
    <property type="evidence" value="ECO:0007669"/>
    <property type="project" value="InterPro"/>
</dbReference>
<name>A0A973VW08_9BRAD</name>
<dbReference type="Gene3D" id="3.40.10.10">
    <property type="entry name" value="DNA Methylphosphotriester Repair Domain"/>
    <property type="match status" value="1"/>
</dbReference>
<keyword evidence="2 9" id="KW-0808">Transferase</keyword>
<dbReference type="PANTHER" id="PTHR46796">
    <property type="entry name" value="HTH-TYPE TRANSCRIPTIONAL ACTIVATOR RHAS-RELATED"/>
    <property type="match status" value="1"/>
</dbReference>
<dbReference type="PROSITE" id="PS01124">
    <property type="entry name" value="HTH_ARAC_FAMILY_2"/>
    <property type="match status" value="1"/>
</dbReference>
<dbReference type="AlphaFoldDB" id="A0A973VW08"/>
<dbReference type="GO" id="GO:0043565">
    <property type="term" value="F:sequence-specific DNA binding"/>
    <property type="evidence" value="ECO:0007669"/>
    <property type="project" value="InterPro"/>
</dbReference>
<sequence length="213" mass="23477">MLDFAAQYVAFQRRDPAWDGIVFVAVKTTGVYCRPVCRARTPLARNVKFYGSAASAERAGFRPCLRCRPEAAPFCPAWKGTRTTVERALALIEAGALDRGDVAALADRLGIGTRHLSRLFAEHLDASPLQIALSLRVQRAKRLIDGSDLPLSLVAQRAGFSSARRMNAAFARLYGRSPASLRGKRQPDITMNLDGDRQWPRATAPSVRNAKRR</sequence>
<keyword evidence="4" id="KW-0238">DNA-binding</keyword>
<dbReference type="InterPro" id="IPR035451">
    <property type="entry name" value="Ada-like_dom_sf"/>
</dbReference>
<dbReference type="SMART" id="SM00342">
    <property type="entry name" value="HTH_ARAC"/>
    <property type="match status" value="1"/>
</dbReference>
<reference evidence="9" key="1">
    <citation type="submission" date="2020-06" db="EMBL/GenBank/DDBJ databases">
        <title>Whole Genome Sequence of Bradyrhizobium sp. Strain 1S1.</title>
        <authorList>
            <person name="Bromfield E.S.P."/>
            <person name="Cloutier S."/>
        </authorList>
    </citation>
    <scope>NUCLEOTIDE SEQUENCE [LARGE SCALE GENOMIC DNA]</scope>
    <source>
        <strain evidence="9">1S1</strain>
    </source>
</reference>
<dbReference type="InterPro" id="IPR009057">
    <property type="entry name" value="Homeodomain-like_sf"/>
</dbReference>
<dbReference type="InterPro" id="IPR004026">
    <property type="entry name" value="Ada_DNA_repair_Zn-bd"/>
</dbReference>
<accession>A0A973VW08</accession>
<organism evidence="9">
    <name type="scientific">Bradyrhizobium septentrionale</name>
    <dbReference type="NCBI Taxonomy" id="1404411"/>
    <lineage>
        <taxon>Bacteria</taxon>
        <taxon>Pseudomonadati</taxon>
        <taxon>Pseudomonadota</taxon>
        <taxon>Alphaproteobacteria</taxon>
        <taxon>Hyphomicrobiales</taxon>
        <taxon>Nitrobacteraceae</taxon>
        <taxon>Bradyrhizobium</taxon>
    </lineage>
</organism>
<evidence type="ECO:0000259" key="8">
    <source>
        <dbReference type="PROSITE" id="PS01124"/>
    </source>
</evidence>
<comment type="caution">
    <text evidence="9">The sequence shown here is derived from an EMBL/GenBank/DDBJ whole genome shotgun (WGS) entry which is preliminary data.</text>
</comment>
<gene>
    <name evidence="9" type="ORF">HAP48_005740</name>
</gene>
<dbReference type="GO" id="GO:0008270">
    <property type="term" value="F:zinc ion binding"/>
    <property type="evidence" value="ECO:0007669"/>
    <property type="project" value="InterPro"/>
</dbReference>
<feature type="domain" description="HTH araC/xylS-type" evidence="8">
    <location>
        <begin position="86"/>
        <end position="184"/>
    </location>
</feature>
<evidence type="ECO:0000256" key="4">
    <source>
        <dbReference type="ARBA" id="ARBA00023125"/>
    </source>
</evidence>
<feature type="region of interest" description="Disordered" evidence="7">
    <location>
        <begin position="181"/>
        <end position="213"/>
    </location>
</feature>
<keyword evidence="3" id="KW-0805">Transcription regulation</keyword>
<evidence type="ECO:0000256" key="5">
    <source>
        <dbReference type="ARBA" id="ARBA00023159"/>
    </source>
</evidence>
<keyword evidence="6" id="KW-0804">Transcription</keyword>
<evidence type="ECO:0000313" key="9">
    <source>
        <dbReference type="EMBL" id="NVI42609.1"/>
    </source>
</evidence>
<keyword evidence="5" id="KW-0010">Activator</keyword>
<dbReference type="Pfam" id="PF12833">
    <property type="entry name" value="HTH_18"/>
    <property type="match status" value="1"/>
</dbReference>
<keyword evidence="2 9" id="KW-0489">Methyltransferase</keyword>
<dbReference type="InterPro" id="IPR018060">
    <property type="entry name" value="HTH_AraC"/>
</dbReference>
<dbReference type="GO" id="GO:0008168">
    <property type="term" value="F:methyltransferase activity"/>
    <property type="evidence" value="ECO:0007669"/>
    <property type="project" value="UniProtKB-KW"/>
</dbReference>
<proteinExistence type="predicted"/>
<dbReference type="SUPFAM" id="SSF46689">
    <property type="entry name" value="Homeodomain-like"/>
    <property type="match status" value="1"/>
</dbReference>
<dbReference type="GO" id="GO:0032259">
    <property type="term" value="P:methylation"/>
    <property type="evidence" value="ECO:0007669"/>
    <property type="project" value="UniProtKB-KW"/>
</dbReference>
<dbReference type="Gene3D" id="1.10.10.60">
    <property type="entry name" value="Homeodomain-like"/>
    <property type="match status" value="1"/>
</dbReference>
<dbReference type="PANTHER" id="PTHR46796:SF6">
    <property type="entry name" value="ARAC SUBFAMILY"/>
    <property type="match status" value="1"/>
</dbReference>
<dbReference type="EMBL" id="JAAOLE020000001">
    <property type="protein sequence ID" value="NVI42609.1"/>
    <property type="molecule type" value="Genomic_DNA"/>
</dbReference>
<dbReference type="GO" id="GO:0003700">
    <property type="term" value="F:DNA-binding transcription factor activity"/>
    <property type="evidence" value="ECO:0007669"/>
    <property type="project" value="InterPro"/>
</dbReference>
<protein>
    <submittedName>
        <fullName evidence="9">Methylphosphotriester-DNA--protein-cysteine methyltransferase family protein</fullName>
    </submittedName>
</protein>
<dbReference type="InterPro" id="IPR050204">
    <property type="entry name" value="AraC_XylS_family_regulators"/>
</dbReference>
<evidence type="ECO:0000256" key="3">
    <source>
        <dbReference type="ARBA" id="ARBA00023015"/>
    </source>
</evidence>
<dbReference type="SUPFAM" id="SSF57884">
    <property type="entry name" value="Ada DNA repair protein, N-terminal domain (N-Ada 10)"/>
    <property type="match status" value="1"/>
</dbReference>
<dbReference type="Pfam" id="PF02805">
    <property type="entry name" value="Ada_Zn_binding"/>
    <property type="match status" value="1"/>
</dbReference>
<comment type="cofactor">
    <cofactor evidence="1">
        <name>Zn(2+)</name>
        <dbReference type="ChEBI" id="CHEBI:29105"/>
    </cofactor>
</comment>
<evidence type="ECO:0000256" key="6">
    <source>
        <dbReference type="ARBA" id="ARBA00023163"/>
    </source>
</evidence>
<evidence type="ECO:0000256" key="7">
    <source>
        <dbReference type="SAM" id="MobiDB-lite"/>
    </source>
</evidence>
<dbReference type="RefSeq" id="WP_166216133.1">
    <property type="nucleotide sequence ID" value="NZ_CP088285.1"/>
</dbReference>
<evidence type="ECO:0000256" key="2">
    <source>
        <dbReference type="ARBA" id="ARBA00022603"/>
    </source>
</evidence>